<gene>
    <name evidence="1" type="ORF">RHMOL_Rhmol06G0265700</name>
</gene>
<organism evidence="1 2">
    <name type="scientific">Rhododendron molle</name>
    <name type="common">Chinese azalea</name>
    <name type="synonym">Azalea mollis</name>
    <dbReference type="NCBI Taxonomy" id="49168"/>
    <lineage>
        <taxon>Eukaryota</taxon>
        <taxon>Viridiplantae</taxon>
        <taxon>Streptophyta</taxon>
        <taxon>Embryophyta</taxon>
        <taxon>Tracheophyta</taxon>
        <taxon>Spermatophyta</taxon>
        <taxon>Magnoliopsida</taxon>
        <taxon>eudicotyledons</taxon>
        <taxon>Gunneridae</taxon>
        <taxon>Pentapetalae</taxon>
        <taxon>asterids</taxon>
        <taxon>Ericales</taxon>
        <taxon>Ericaceae</taxon>
        <taxon>Ericoideae</taxon>
        <taxon>Rhodoreae</taxon>
        <taxon>Rhododendron</taxon>
    </lineage>
</organism>
<dbReference type="EMBL" id="CM046393">
    <property type="protein sequence ID" value="KAI8552421.1"/>
    <property type="molecule type" value="Genomic_DNA"/>
</dbReference>
<evidence type="ECO:0000313" key="2">
    <source>
        <dbReference type="Proteomes" id="UP001062846"/>
    </source>
</evidence>
<accession>A0ACC0NHD9</accession>
<keyword evidence="2" id="KW-1185">Reference proteome</keyword>
<evidence type="ECO:0000313" key="1">
    <source>
        <dbReference type="EMBL" id="KAI8552421.1"/>
    </source>
</evidence>
<dbReference type="Proteomes" id="UP001062846">
    <property type="component" value="Chromosome 6"/>
</dbReference>
<protein>
    <submittedName>
        <fullName evidence="1">Uncharacterized protein</fullName>
    </submittedName>
</protein>
<proteinExistence type="predicted"/>
<reference evidence="1" key="1">
    <citation type="submission" date="2022-02" db="EMBL/GenBank/DDBJ databases">
        <title>Plant Genome Project.</title>
        <authorList>
            <person name="Zhang R.-G."/>
        </authorList>
    </citation>
    <scope>NUCLEOTIDE SEQUENCE</scope>
    <source>
        <strain evidence="1">AT1</strain>
    </source>
</reference>
<comment type="caution">
    <text evidence="1">The sequence shown here is derived from an EMBL/GenBank/DDBJ whole genome shotgun (WGS) entry which is preliminary data.</text>
</comment>
<sequence length="342" mass="37574">MATAGLMMNWVLILLLILFPLFSHFPCATDAYYADSSSANPTVSWKNTPSNEKGSADFNDGSTLRPILLVYDITKIHPPFGLGFFANETSIPSSVPDSGFCLVVFMMTGVNVSDSNSDGEYQFSPRMLPQVLWSANRDCPVGENATLDFTAEGDLVLRDEFGNPVWSTNTSTNYVARMEIDVSGNFMLLNGSNCVVWQSFDNPTDTWLPNQKIYNGQRLTASNSPSNLSTGIYYLSVDKDYRIGMRAFLDSNPPQEYAKFLAPNATIALAGPALGNADNAVLLTTAFAVFRFNFSASPTDFRFIILEPNGNLVLYRVDTSYQHNFAVTPRSDLLAVLDSLGD</sequence>
<name>A0ACC0NHD9_RHOML</name>